<dbReference type="PRINTS" id="PR00344">
    <property type="entry name" value="BCTRLSENSOR"/>
</dbReference>
<dbReference type="Pfam" id="PF02518">
    <property type="entry name" value="HATPase_c"/>
    <property type="match status" value="1"/>
</dbReference>
<dbReference type="SUPFAM" id="SSF55781">
    <property type="entry name" value="GAF domain-like"/>
    <property type="match status" value="1"/>
</dbReference>
<dbReference type="SMART" id="SM00091">
    <property type="entry name" value="PAS"/>
    <property type="match status" value="1"/>
</dbReference>
<evidence type="ECO:0000256" key="4">
    <source>
        <dbReference type="ARBA" id="ARBA00022679"/>
    </source>
</evidence>
<feature type="modified residue" description="4-aspartylphosphate" evidence="7">
    <location>
        <position position="58"/>
    </location>
</feature>
<keyword evidence="4" id="KW-0808">Transferase</keyword>
<sequence length="648" mass="72386">MTTITVLHVDDNKGILNLTSDYLEDALEEPDLEVRTVQRPEVALDVLAEEPINCVVSDYKMDEMNGLELFEAVRERYPTLPFILFTGEGSEKIASEAISAGVTDYLRKRTGTEQYELLANRIENAVASYRGRKALNRLERAEQALEHAADAILITSTDGTIRYVNPAFERVTGYSTEEVLGRTPDILNSGEQSDQYYERLWDTILSGETWEEEIINERKDGEHYCAHQTIAPITDDGEVKEFVSIQRDVTERSQLEIQLERTATALTRLYDVTTDQDHSLGERIDRTLEIGAEYFGYSIGYLTRIDEGTQEIRAATGDHDLIQQGETDPLERTYCRKTVEADGPVVFRDAPEEGWEDDPAYQRFGLRCYLGAKVMVDGEVWGTLCFADTESRDDPILESQRSAVKVLAQWIGYELERERAQQNLQRENSRLEEFASIVSHDLQNPLQVAKGRVSMLEDDHSGETDTIESIERSLDRMEAIIEDTLTLASQGKIVEEVSDVEIQSVAAESWETVESGNATLNVRTDLTIRADDERLRHVFENLFRNAVEHGSGSVRIEVGGLEDGGGFYVADDGPGIPADERESVFEAGYSTDGGTGMGLTIIKRITDAHGWDVSVRESDAGGTRFEIRGVSAEHPQPVGVSEPASPSM</sequence>
<dbReference type="PROSITE" id="PS50109">
    <property type="entry name" value="HIS_KIN"/>
    <property type="match status" value="1"/>
</dbReference>
<dbReference type="InterPro" id="IPR003594">
    <property type="entry name" value="HATPase_dom"/>
</dbReference>
<dbReference type="CDD" id="cd00130">
    <property type="entry name" value="PAS"/>
    <property type="match status" value="1"/>
</dbReference>
<evidence type="ECO:0000313" key="12">
    <source>
        <dbReference type="EMBL" id="PAU84726.1"/>
    </source>
</evidence>
<dbReference type="EMBL" id="NSKC01000002">
    <property type="protein sequence ID" value="PAU84726.1"/>
    <property type="molecule type" value="Genomic_DNA"/>
</dbReference>
<dbReference type="InterPro" id="IPR003018">
    <property type="entry name" value="GAF"/>
</dbReference>
<dbReference type="InterPro" id="IPR000700">
    <property type="entry name" value="PAS-assoc_C"/>
</dbReference>
<gene>
    <name evidence="12" type="ORF">CK500_04205</name>
</gene>
<dbReference type="Gene3D" id="3.30.565.10">
    <property type="entry name" value="Histidine kinase-like ATPase, C-terminal domain"/>
    <property type="match status" value="1"/>
</dbReference>
<dbReference type="Pfam" id="PF00072">
    <property type="entry name" value="Response_reg"/>
    <property type="match status" value="1"/>
</dbReference>
<dbReference type="InterPro" id="IPR013767">
    <property type="entry name" value="PAS_fold"/>
</dbReference>
<dbReference type="AlphaFoldDB" id="A0A2A2FH05"/>
<feature type="domain" description="Histidine kinase" evidence="8">
    <location>
        <begin position="437"/>
        <end position="633"/>
    </location>
</feature>
<dbReference type="PROSITE" id="PS50110">
    <property type="entry name" value="RESPONSE_REGULATORY"/>
    <property type="match status" value="1"/>
</dbReference>
<dbReference type="SUPFAM" id="SSF55785">
    <property type="entry name" value="PYP-like sensor domain (PAS domain)"/>
    <property type="match status" value="1"/>
</dbReference>
<feature type="domain" description="Response regulatory" evidence="9">
    <location>
        <begin position="5"/>
        <end position="123"/>
    </location>
</feature>
<dbReference type="SUPFAM" id="SSF55874">
    <property type="entry name" value="ATPase domain of HSP90 chaperone/DNA topoisomerase II/histidine kinase"/>
    <property type="match status" value="1"/>
</dbReference>
<dbReference type="Proteomes" id="UP000218083">
    <property type="component" value="Unassembled WGS sequence"/>
</dbReference>
<evidence type="ECO:0000256" key="3">
    <source>
        <dbReference type="ARBA" id="ARBA00022553"/>
    </source>
</evidence>
<dbReference type="PROSITE" id="PS50112">
    <property type="entry name" value="PAS"/>
    <property type="match status" value="1"/>
</dbReference>
<reference evidence="12 13" key="1">
    <citation type="submission" date="2017-08" db="EMBL/GenBank/DDBJ databases">
        <title>The strain WRN001 was isolated from Binhai saline alkaline soil, Tianjin, China.</title>
        <authorList>
            <person name="Liu D."/>
            <person name="Zhang G."/>
        </authorList>
    </citation>
    <scope>NUCLEOTIDE SEQUENCE [LARGE SCALE GENOMIC DNA]</scope>
    <source>
        <strain evidence="12 13">WN019</strain>
    </source>
</reference>
<dbReference type="PROSITE" id="PS50113">
    <property type="entry name" value="PAC"/>
    <property type="match status" value="1"/>
</dbReference>
<dbReference type="InterPro" id="IPR011006">
    <property type="entry name" value="CheY-like_superfamily"/>
</dbReference>
<evidence type="ECO:0000259" key="11">
    <source>
        <dbReference type="PROSITE" id="PS50113"/>
    </source>
</evidence>
<dbReference type="InterPro" id="IPR001610">
    <property type="entry name" value="PAC"/>
</dbReference>
<dbReference type="InterPro" id="IPR005467">
    <property type="entry name" value="His_kinase_dom"/>
</dbReference>
<dbReference type="PANTHER" id="PTHR43711:SF1">
    <property type="entry name" value="HISTIDINE KINASE 1"/>
    <property type="match status" value="1"/>
</dbReference>
<dbReference type="Pfam" id="PF00989">
    <property type="entry name" value="PAS"/>
    <property type="match status" value="1"/>
</dbReference>
<evidence type="ECO:0000259" key="8">
    <source>
        <dbReference type="PROSITE" id="PS50109"/>
    </source>
</evidence>
<evidence type="ECO:0000256" key="6">
    <source>
        <dbReference type="ARBA" id="ARBA00023012"/>
    </source>
</evidence>
<accession>A0A2A2FH05</accession>
<comment type="caution">
    <text evidence="12">The sequence shown here is derived from an EMBL/GenBank/DDBJ whole genome shotgun (WGS) entry which is preliminary data.</text>
</comment>
<dbReference type="InterPro" id="IPR050736">
    <property type="entry name" value="Sensor_HK_Regulatory"/>
</dbReference>
<dbReference type="SUPFAM" id="SSF47384">
    <property type="entry name" value="Homodimeric domain of signal transducing histidine kinase"/>
    <property type="match status" value="1"/>
</dbReference>
<dbReference type="InterPro" id="IPR001789">
    <property type="entry name" value="Sig_transdc_resp-reg_receiver"/>
</dbReference>
<feature type="domain" description="PAS" evidence="10">
    <location>
        <begin position="137"/>
        <end position="183"/>
    </location>
</feature>
<dbReference type="InterPro" id="IPR036097">
    <property type="entry name" value="HisK_dim/P_sf"/>
</dbReference>
<keyword evidence="13" id="KW-1185">Reference proteome</keyword>
<dbReference type="CDD" id="cd00082">
    <property type="entry name" value="HisKA"/>
    <property type="match status" value="1"/>
</dbReference>
<dbReference type="GO" id="GO:0006355">
    <property type="term" value="P:regulation of DNA-templated transcription"/>
    <property type="evidence" value="ECO:0007669"/>
    <property type="project" value="InterPro"/>
</dbReference>
<dbReference type="NCBIfam" id="TIGR00229">
    <property type="entry name" value="sensory_box"/>
    <property type="match status" value="1"/>
</dbReference>
<dbReference type="Gene3D" id="3.30.450.20">
    <property type="entry name" value="PAS domain"/>
    <property type="match status" value="1"/>
</dbReference>
<proteinExistence type="predicted"/>
<dbReference type="Gene3D" id="3.30.450.40">
    <property type="match status" value="1"/>
</dbReference>
<dbReference type="SUPFAM" id="SSF52172">
    <property type="entry name" value="CheY-like"/>
    <property type="match status" value="1"/>
</dbReference>
<dbReference type="Pfam" id="PF00512">
    <property type="entry name" value="HisKA"/>
    <property type="match status" value="1"/>
</dbReference>
<dbReference type="SMART" id="SM00388">
    <property type="entry name" value="HisKA"/>
    <property type="match status" value="1"/>
</dbReference>
<evidence type="ECO:0000256" key="2">
    <source>
        <dbReference type="ARBA" id="ARBA00012438"/>
    </source>
</evidence>
<dbReference type="SMART" id="SM00065">
    <property type="entry name" value="GAF"/>
    <property type="match status" value="1"/>
</dbReference>
<evidence type="ECO:0000259" key="10">
    <source>
        <dbReference type="PROSITE" id="PS50112"/>
    </source>
</evidence>
<evidence type="ECO:0000259" key="9">
    <source>
        <dbReference type="PROSITE" id="PS50110"/>
    </source>
</evidence>
<organism evidence="12 13">
    <name type="scientific">Halorubrum salipaludis</name>
    <dbReference type="NCBI Taxonomy" id="2032630"/>
    <lineage>
        <taxon>Archaea</taxon>
        <taxon>Methanobacteriati</taxon>
        <taxon>Methanobacteriota</taxon>
        <taxon>Stenosarchaea group</taxon>
        <taxon>Halobacteria</taxon>
        <taxon>Halobacteriales</taxon>
        <taxon>Haloferacaceae</taxon>
        <taxon>Halorubrum</taxon>
    </lineage>
</organism>
<dbReference type="CDD" id="cd00075">
    <property type="entry name" value="HATPase"/>
    <property type="match status" value="1"/>
</dbReference>
<dbReference type="GO" id="GO:0000155">
    <property type="term" value="F:phosphorelay sensor kinase activity"/>
    <property type="evidence" value="ECO:0007669"/>
    <property type="project" value="InterPro"/>
</dbReference>
<dbReference type="SMART" id="SM00387">
    <property type="entry name" value="HATPase_c"/>
    <property type="match status" value="1"/>
</dbReference>
<dbReference type="InterPro" id="IPR003661">
    <property type="entry name" value="HisK_dim/P_dom"/>
</dbReference>
<dbReference type="InterPro" id="IPR029016">
    <property type="entry name" value="GAF-like_dom_sf"/>
</dbReference>
<keyword evidence="3 7" id="KW-0597">Phosphoprotein</keyword>
<dbReference type="Pfam" id="PF01590">
    <property type="entry name" value="GAF"/>
    <property type="match status" value="1"/>
</dbReference>
<dbReference type="CDD" id="cd00156">
    <property type="entry name" value="REC"/>
    <property type="match status" value="1"/>
</dbReference>
<dbReference type="InterPro" id="IPR036890">
    <property type="entry name" value="HATPase_C_sf"/>
</dbReference>
<dbReference type="InterPro" id="IPR035965">
    <property type="entry name" value="PAS-like_dom_sf"/>
</dbReference>
<dbReference type="SMART" id="SM00086">
    <property type="entry name" value="PAC"/>
    <property type="match status" value="1"/>
</dbReference>
<dbReference type="InterPro" id="IPR004358">
    <property type="entry name" value="Sig_transdc_His_kin-like_C"/>
</dbReference>
<evidence type="ECO:0000256" key="1">
    <source>
        <dbReference type="ARBA" id="ARBA00000085"/>
    </source>
</evidence>
<dbReference type="SMART" id="SM00448">
    <property type="entry name" value="REC"/>
    <property type="match status" value="1"/>
</dbReference>
<feature type="domain" description="PAC" evidence="11">
    <location>
        <begin position="208"/>
        <end position="261"/>
    </location>
</feature>
<evidence type="ECO:0000313" key="13">
    <source>
        <dbReference type="Proteomes" id="UP000218083"/>
    </source>
</evidence>
<dbReference type="InterPro" id="IPR000014">
    <property type="entry name" value="PAS"/>
</dbReference>
<dbReference type="EC" id="2.7.13.3" evidence="2"/>
<evidence type="ECO:0000256" key="7">
    <source>
        <dbReference type="PROSITE-ProRule" id="PRU00169"/>
    </source>
</evidence>
<dbReference type="PANTHER" id="PTHR43711">
    <property type="entry name" value="TWO-COMPONENT HISTIDINE KINASE"/>
    <property type="match status" value="1"/>
</dbReference>
<dbReference type="Gene3D" id="1.10.287.130">
    <property type="match status" value="1"/>
</dbReference>
<dbReference type="Gene3D" id="3.40.50.2300">
    <property type="match status" value="1"/>
</dbReference>
<name>A0A2A2FH05_9EURY</name>
<protein>
    <recommendedName>
        <fullName evidence="2">histidine kinase</fullName>
        <ecNumber evidence="2">2.7.13.3</ecNumber>
    </recommendedName>
</protein>
<comment type="catalytic activity">
    <reaction evidence="1">
        <text>ATP + protein L-histidine = ADP + protein N-phospho-L-histidine.</text>
        <dbReference type="EC" id="2.7.13.3"/>
    </reaction>
</comment>
<keyword evidence="6" id="KW-0902">Two-component regulatory system</keyword>
<evidence type="ECO:0000256" key="5">
    <source>
        <dbReference type="ARBA" id="ARBA00022777"/>
    </source>
</evidence>
<keyword evidence="5 12" id="KW-0418">Kinase</keyword>